<organism evidence="3 4">
    <name type="scientific">Deinococcus xinjiangensis</name>
    <dbReference type="NCBI Taxonomy" id="457454"/>
    <lineage>
        <taxon>Bacteria</taxon>
        <taxon>Thermotogati</taxon>
        <taxon>Deinococcota</taxon>
        <taxon>Deinococci</taxon>
        <taxon>Deinococcales</taxon>
        <taxon>Deinococcaceae</taxon>
        <taxon>Deinococcus</taxon>
    </lineage>
</organism>
<dbReference type="Gene3D" id="3.40.50.1820">
    <property type="entry name" value="alpha/beta hydrolase"/>
    <property type="match status" value="1"/>
</dbReference>
<dbReference type="Pfam" id="PF07859">
    <property type="entry name" value="Abhydrolase_3"/>
    <property type="match status" value="1"/>
</dbReference>
<dbReference type="InterPro" id="IPR013094">
    <property type="entry name" value="AB_hydrolase_3"/>
</dbReference>
<dbReference type="InterPro" id="IPR029058">
    <property type="entry name" value="AB_hydrolase_fold"/>
</dbReference>
<dbReference type="InterPro" id="IPR050300">
    <property type="entry name" value="GDXG_lipolytic_enzyme"/>
</dbReference>
<dbReference type="Proteomes" id="UP001458946">
    <property type="component" value="Unassembled WGS sequence"/>
</dbReference>
<dbReference type="PANTHER" id="PTHR48081">
    <property type="entry name" value="AB HYDROLASE SUPERFAMILY PROTEIN C4A8.06C"/>
    <property type="match status" value="1"/>
</dbReference>
<keyword evidence="1" id="KW-0378">Hydrolase</keyword>
<sequence>MSPDSPLFDPQINTEYMPSQRVPDAASYWEAWGPRSAAVRAEYPPQELSYGTGPRERLDVFEPTGTARATLLFIHGGYWVAFDKEDFSYVAPPLLGAGVRVAVVSYDLAPAVSLRQMVRQVRQAASFVSQRFGPLLVAGHSAGGHLAAMTHCTDWAAEGLPAPQLVGGIGISGLYDLGPLRHTEVQADLQLSAAEARALSPVHHPPSTGAPFVAALGELESAAFYWQADQLAAAWRGVASAPLPLPQRHHFDAPEDLLGLTLPLLP</sequence>
<dbReference type="RefSeq" id="WP_353541151.1">
    <property type="nucleotide sequence ID" value="NZ_BAABRN010000007.1"/>
</dbReference>
<keyword evidence="4" id="KW-1185">Reference proteome</keyword>
<protein>
    <recommendedName>
        <fullName evidence="2">Alpha/beta hydrolase fold-3 domain-containing protein</fullName>
    </recommendedName>
</protein>
<dbReference type="PANTHER" id="PTHR48081:SF33">
    <property type="entry name" value="KYNURENINE FORMAMIDASE"/>
    <property type="match status" value="1"/>
</dbReference>
<dbReference type="EMBL" id="BAABRN010000007">
    <property type="protein sequence ID" value="GAA5501178.1"/>
    <property type="molecule type" value="Genomic_DNA"/>
</dbReference>
<reference evidence="3 4" key="1">
    <citation type="submission" date="2024-02" db="EMBL/GenBank/DDBJ databases">
        <title>Deinococcus xinjiangensis NBRC 107630.</title>
        <authorList>
            <person name="Ichikawa N."/>
            <person name="Katano-Makiyama Y."/>
            <person name="Hidaka K."/>
        </authorList>
    </citation>
    <scope>NUCLEOTIDE SEQUENCE [LARGE SCALE GENOMIC DNA]</scope>
    <source>
        <strain evidence="3 4">NBRC 107630</strain>
    </source>
</reference>
<comment type="caution">
    <text evidence="3">The sequence shown here is derived from an EMBL/GenBank/DDBJ whole genome shotgun (WGS) entry which is preliminary data.</text>
</comment>
<evidence type="ECO:0000256" key="1">
    <source>
        <dbReference type="ARBA" id="ARBA00022801"/>
    </source>
</evidence>
<accession>A0ABP9V7C3</accession>
<evidence type="ECO:0000313" key="3">
    <source>
        <dbReference type="EMBL" id="GAA5501178.1"/>
    </source>
</evidence>
<evidence type="ECO:0000313" key="4">
    <source>
        <dbReference type="Proteomes" id="UP001458946"/>
    </source>
</evidence>
<gene>
    <name evidence="3" type="ORF">Dxin01_00909</name>
</gene>
<dbReference type="SUPFAM" id="SSF53474">
    <property type="entry name" value="alpha/beta-Hydrolases"/>
    <property type="match status" value="1"/>
</dbReference>
<name>A0ABP9V7C3_9DEIO</name>
<evidence type="ECO:0000259" key="2">
    <source>
        <dbReference type="Pfam" id="PF07859"/>
    </source>
</evidence>
<proteinExistence type="predicted"/>
<feature type="domain" description="Alpha/beta hydrolase fold-3" evidence="2">
    <location>
        <begin position="71"/>
        <end position="180"/>
    </location>
</feature>